<dbReference type="EMBL" id="AMQN01000051">
    <property type="status" value="NOT_ANNOTATED_CDS"/>
    <property type="molecule type" value="Genomic_DNA"/>
</dbReference>
<evidence type="ECO:0000256" key="3">
    <source>
        <dbReference type="ARBA" id="ARBA00004496"/>
    </source>
</evidence>
<keyword evidence="6" id="KW-0285">Flavoprotein</keyword>
<reference evidence="13" key="3">
    <citation type="submission" date="2015-06" db="UniProtKB">
        <authorList>
            <consortium name="EnsemblMetazoa"/>
        </authorList>
    </citation>
    <scope>IDENTIFICATION</scope>
</reference>
<protein>
    <recommendedName>
        <fullName evidence="11">Cyanocobalamin reductase (cyanide-eliminating)</fullName>
    </recommendedName>
</protein>
<dbReference type="PANTHER" id="PTHR31457:SF2">
    <property type="entry name" value="CYANOCOBALAMIN REDUCTASE _ ALKYLCOBALAMIN DEALKYLASE"/>
    <property type="match status" value="1"/>
</dbReference>
<comment type="cofactor">
    <cofactor evidence="2">
        <name>FAD</name>
        <dbReference type="ChEBI" id="CHEBI:57692"/>
    </cofactor>
</comment>
<dbReference type="EMBL" id="KB291798">
    <property type="protein sequence ID" value="ELU18887.1"/>
    <property type="molecule type" value="Genomic_DNA"/>
</dbReference>
<dbReference type="InterPro" id="IPR032037">
    <property type="entry name" value="MMACHC"/>
</dbReference>
<proteinExistence type="inferred from homology"/>
<dbReference type="GO" id="GO:0071949">
    <property type="term" value="F:FAD binding"/>
    <property type="evidence" value="ECO:0007669"/>
    <property type="project" value="TreeGrafter"/>
</dbReference>
<evidence type="ECO:0000256" key="10">
    <source>
        <dbReference type="ARBA" id="ARBA00023002"/>
    </source>
</evidence>
<evidence type="ECO:0000256" key="8">
    <source>
        <dbReference type="ARBA" id="ARBA00022827"/>
    </source>
</evidence>
<evidence type="ECO:0000256" key="11">
    <source>
        <dbReference type="ARBA" id="ARBA00031313"/>
    </source>
</evidence>
<evidence type="ECO:0000256" key="7">
    <source>
        <dbReference type="ARBA" id="ARBA00022643"/>
    </source>
</evidence>
<comment type="subcellular location">
    <subcellularLocation>
        <location evidence="3">Cytoplasm</location>
    </subcellularLocation>
</comment>
<dbReference type="GO" id="GO:0009235">
    <property type="term" value="P:cobalamin metabolic process"/>
    <property type="evidence" value="ECO:0007669"/>
    <property type="project" value="TreeGrafter"/>
</dbReference>
<keyword evidence="8" id="KW-0274">FAD</keyword>
<evidence type="ECO:0000313" key="12">
    <source>
        <dbReference type="EMBL" id="ELU18887.1"/>
    </source>
</evidence>
<evidence type="ECO:0000256" key="2">
    <source>
        <dbReference type="ARBA" id="ARBA00001974"/>
    </source>
</evidence>
<evidence type="ECO:0000313" key="13">
    <source>
        <dbReference type="EnsemblMetazoa" id="CapteP20039"/>
    </source>
</evidence>
<comment type="cofactor">
    <cofactor evidence="1">
        <name>FMN</name>
        <dbReference type="ChEBI" id="CHEBI:58210"/>
    </cofactor>
</comment>
<evidence type="ECO:0000256" key="5">
    <source>
        <dbReference type="ARBA" id="ARBA00022490"/>
    </source>
</evidence>
<dbReference type="GO" id="GO:0033787">
    <property type="term" value="F:cyanocobalamin reductase (cyanide-eliminating) (NADP+) activity"/>
    <property type="evidence" value="ECO:0007669"/>
    <property type="project" value="TreeGrafter"/>
</dbReference>
<reference evidence="12 14" key="2">
    <citation type="journal article" date="2013" name="Nature">
        <title>Insights into bilaterian evolution from three spiralian genomes.</title>
        <authorList>
            <person name="Simakov O."/>
            <person name="Marletaz F."/>
            <person name="Cho S.J."/>
            <person name="Edsinger-Gonzales E."/>
            <person name="Havlak P."/>
            <person name="Hellsten U."/>
            <person name="Kuo D.H."/>
            <person name="Larsson T."/>
            <person name="Lv J."/>
            <person name="Arendt D."/>
            <person name="Savage R."/>
            <person name="Osoegawa K."/>
            <person name="de Jong P."/>
            <person name="Grimwood J."/>
            <person name="Chapman J.A."/>
            <person name="Shapiro H."/>
            <person name="Aerts A."/>
            <person name="Otillar R.P."/>
            <person name="Terry A.Y."/>
            <person name="Boore J.L."/>
            <person name="Grigoriev I.V."/>
            <person name="Lindberg D.R."/>
            <person name="Seaver E.C."/>
            <person name="Weisblat D.A."/>
            <person name="Putnam N.H."/>
            <person name="Rokhsar D.S."/>
        </authorList>
    </citation>
    <scope>NUCLEOTIDE SEQUENCE</scope>
    <source>
        <strain evidence="12 14">I ESC-2004</strain>
    </source>
</reference>
<dbReference type="Proteomes" id="UP000014760">
    <property type="component" value="Unassembled WGS sequence"/>
</dbReference>
<evidence type="ECO:0000256" key="9">
    <source>
        <dbReference type="ARBA" id="ARBA00022857"/>
    </source>
</evidence>
<keyword evidence="9" id="KW-0521">NADP</keyword>
<dbReference type="GO" id="GO:0032451">
    <property type="term" value="F:demethylase activity"/>
    <property type="evidence" value="ECO:0007669"/>
    <property type="project" value="TreeGrafter"/>
</dbReference>
<dbReference type="OrthoDB" id="409189at2759"/>
<gene>
    <name evidence="12" type="ORF">CAPTEDRAFT_20039</name>
</gene>
<dbReference type="STRING" id="283909.N1PB48"/>
<dbReference type="CDD" id="cd12959">
    <property type="entry name" value="MMACHC-like"/>
    <property type="match status" value="1"/>
</dbReference>
<dbReference type="EnsemblMetazoa" id="CapteT20039">
    <property type="protein sequence ID" value="CapteP20039"/>
    <property type="gene ID" value="CapteG20039"/>
</dbReference>
<dbReference type="OMA" id="FQVGWYN"/>
<evidence type="ECO:0000256" key="4">
    <source>
        <dbReference type="ARBA" id="ARBA00007762"/>
    </source>
</evidence>
<keyword evidence="7" id="KW-0288">FMN</keyword>
<dbReference type="PANTHER" id="PTHR31457">
    <property type="entry name" value="METHYLMALONIC ACIDURIA AND HOMOCYSTINURIA TYPE C PROTEIN"/>
    <property type="match status" value="1"/>
</dbReference>
<accession>N1PB48</accession>
<reference evidence="14" key="1">
    <citation type="submission" date="2012-12" db="EMBL/GenBank/DDBJ databases">
        <authorList>
            <person name="Hellsten U."/>
            <person name="Grimwood J."/>
            <person name="Chapman J.A."/>
            <person name="Shapiro H."/>
            <person name="Aerts A."/>
            <person name="Otillar R.P."/>
            <person name="Terry A.Y."/>
            <person name="Boore J.L."/>
            <person name="Simakov O."/>
            <person name="Marletaz F."/>
            <person name="Cho S.-J."/>
            <person name="Edsinger-Gonzales E."/>
            <person name="Havlak P."/>
            <person name="Kuo D.-H."/>
            <person name="Larsson T."/>
            <person name="Lv J."/>
            <person name="Arendt D."/>
            <person name="Savage R."/>
            <person name="Osoegawa K."/>
            <person name="de Jong P."/>
            <person name="Lindberg D.R."/>
            <person name="Seaver E.C."/>
            <person name="Weisblat D.A."/>
            <person name="Putnam N.H."/>
            <person name="Grigoriev I.V."/>
            <person name="Rokhsar D.S."/>
        </authorList>
    </citation>
    <scope>NUCLEOTIDE SEQUENCE</scope>
    <source>
        <strain evidence="14">I ESC-2004</strain>
    </source>
</reference>
<dbReference type="HOGENOM" id="CLU_095722_0_0_1"/>
<dbReference type="Pfam" id="PF16690">
    <property type="entry name" value="MMACHC"/>
    <property type="match status" value="1"/>
</dbReference>
<dbReference type="GO" id="GO:0005737">
    <property type="term" value="C:cytoplasm"/>
    <property type="evidence" value="ECO:0007669"/>
    <property type="project" value="UniProtKB-SubCell"/>
</dbReference>
<dbReference type="AlphaFoldDB" id="N1PB48"/>
<keyword evidence="10" id="KW-0560">Oxidoreductase</keyword>
<evidence type="ECO:0000256" key="6">
    <source>
        <dbReference type="ARBA" id="ARBA00022630"/>
    </source>
</evidence>
<keyword evidence="5" id="KW-0963">Cytoplasm</keyword>
<evidence type="ECO:0000256" key="1">
    <source>
        <dbReference type="ARBA" id="ARBA00001917"/>
    </source>
</evidence>
<sequence>MSVEDIKLVLKGIFEPAGFEVYPFKIGWYNKNVLKIFKFDLPEDTIAFIIISTPCMFEKALIPFVCREQCTGAKDPIDECVGHYFSEAKEAFPSHDILAIQDFEMHPGTRRAKVLVQTAGHVAGAAYYYQRADIKEDPWKEKQRIYGVSMHPEFGGWFALRGVLIFKDLQDPDLPFIPSKDVLDTDEKKINVLEKFNGNWKDWTYRDVVEPKERYSEMQKNYFATQPNQRKEIIEAMRKSLDHNDQCDH</sequence>
<comment type="similarity">
    <text evidence="4">Belongs to the MMACHC family.</text>
</comment>
<keyword evidence="14" id="KW-1185">Reference proteome</keyword>
<organism evidence="12">
    <name type="scientific">Capitella teleta</name>
    <name type="common">Polychaete worm</name>
    <dbReference type="NCBI Taxonomy" id="283909"/>
    <lineage>
        <taxon>Eukaryota</taxon>
        <taxon>Metazoa</taxon>
        <taxon>Spiralia</taxon>
        <taxon>Lophotrochozoa</taxon>
        <taxon>Annelida</taxon>
        <taxon>Polychaeta</taxon>
        <taxon>Sedentaria</taxon>
        <taxon>Scolecida</taxon>
        <taxon>Capitellidae</taxon>
        <taxon>Capitella</taxon>
    </lineage>
</organism>
<evidence type="ECO:0000313" key="14">
    <source>
        <dbReference type="Proteomes" id="UP000014760"/>
    </source>
</evidence>
<name>N1PB48_CAPTE</name>